<keyword evidence="3" id="KW-1185">Reference proteome</keyword>
<reference evidence="2 3" key="1">
    <citation type="submission" date="2014-04" db="EMBL/GenBank/DDBJ databases">
        <authorList>
            <consortium name="DOE Joint Genome Institute"/>
            <person name="Kuo A."/>
            <person name="Kohler A."/>
            <person name="Costa M.D."/>
            <person name="Nagy L.G."/>
            <person name="Floudas D."/>
            <person name="Copeland A."/>
            <person name="Barry K.W."/>
            <person name="Cichocki N."/>
            <person name="Veneault-Fourrey C."/>
            <person name="LaButti K."/>
            <person name="Lindquist E.A."/>
            <person name="Lipzen A."/>
            <person name="Lundell T."/>
            <person name="Morin E."/>
            <person name="Murat C."/>
            <person name="Sun H."/>
            <person name="Tunlid A."/>
            <person name="Henrissat B."/>
            <person name="Grigoriev I.V."/>
            <person name="Hibbett D.S."/>
            <person name="Martin F."/>
            <person name="Nordberg H.P."/>
            <person name="Cantor M.N."/>
            <person name="Hua S.X."/>
        </authorList>
    </citation>
    <scope>NUCLEOTIDE SEQUENCE [LARGE SCALE GENOMIC DNA]</scope>
    <source>
        <strain evidence="2 3">441</strain>
    </source>
</reference>
<name>A0A0C9YWN3_9AGAM</name>
<sequence>MTTTTKIRLPELKITLAPVHLQTWERQQREHKRQGSSPSELMMIPAPDVSNWRVESQRAPAAGDSGVSSSAQVVEYDASEACNAFTFYDSPLVAYPLLRSRLEPANGDTGHSAMEAPLASSVSFPFRGALSRTAHASIPMMLPDLKQMKQAILLRTLTEMTAGDAGIRVCPYEVPGGGTCRNDECEELHLSRISCEPSDAEVAAYVHSRLLSPWRGRCDARAIAIALERVRLRGGAGDLEADVMTALSELGMPATPASDNDDDDNLSRMSITAGKSAQRHRRAM</sequence>
<accession>A0A0C9YWN3</accession>
<dbReference type="OrthoDB" id="2747179at2759"/>
<proteinExistence type="predicted"/>
<dbReference type="AlphaFoldDB" id="A0A0C9YWN3"/>
<feature type="region of interest" description="Disordered" evidence="1">
    <location>
        <begin position="25"/>
        <end position="44"/>
    </location>
</feature>
<protein>
    <recommendedName>
        <fullName evidence="4">Zinc-finger domain-containing protein</fullName>
    </recommendedName>
</protein>
<evidence type="ECO:0000256" key="1">
    <source>
        <dbReference type="SAM" id="MobiDB-lite"/>
    </source>
</evidence>
<organism evidence="2 3">
    <name type="scientific">Pisolithus microcarpus 441</name>
    <dbReference type="NCBI Taxonomy" id="765257"/>
    <lineage>
        <taxon>Eukaryota</taxon>
        <taxon>Fungi</taxon>
        <taxon>Dikarya</taxon>
        <taxon>Basidiomycota</taxon>
        <taxon>Agaricomycotina</taxon>
        <taxon>Agaricomycetes</taxon>
        <taxon>Agaricomycetidae</taxon>
        <taxon>Boletales</taxon>
        <taxon>Sclerodermatineae</taxon>
        <taxon>Pisolithaceae</taxon>
        <taxon>Pisolithus</taxon>
    </lineage>
</organism>
<gene>
    <name evidence="2" type="ORF">PISMIDRAFT_14430</name>
</gene>
<evidence type="ECO:0008006" key="4">
    <source>
        <dbReference type="Google" id="ProtNLM"/>
    </source>
</evidence>
<reference evidence="3" key="2">
    <citation type="submission" date="2015-01" db="EMBL/GenBank/DDBJ databases">
        <title>Evolutionary Origins and Diversification of the Mycorrhizal Mutualists.</title>
        <authorList>
            <consortium name="DOE Joint Genome Institute"/>
            <consortium name="Mycorrhizal Genomics Consortium"/>
            <person name="Kohler A."/>
            <person name="Kuo A."/>
            <person name="Nagy L.G."/>
            <person name="Floudas D."/>
            <person name="Copeland A."/>
            <person name="Barry K.W."/>
            <person name="Cichocki N."/>
            <person name="Veneault-Fourrey C."/>
            <person name="LaButti K."/>
            <person name="Lindquist E.A."/>
            <person name="Lipzen A."/>
            <person name="Lundell T."/>
            <person name="Morin E."/>
            <person name="Murat C."/>
            <person name="Riley R."/>
            <person name="Ohm R."/>
            <person name="Sun H."/>
            <person name="Tunlid A."/>
            <person name="Henrissat B."/>
            <person name="Grigoriev I.V."/>
            <person name="Hibbett D.S."/>
            <person name="Martin F."/>
        </authorList>
    </citation>
    <scope>NUCLEOTIDE SEQUENCE [LARGE SCALE GENOMIC DNA]</scope>
    <source>
        <strain evidence="3">441</strain>
    </source>
</reference>
<dbReference type="EMBL" id="KN833807">
    <property type="protein sequence ID" value="KIK18359.1"/>
    <property type="molecule type" value="Genomic_DNA"/>
</dbReference>
<evidence type="ECO:0000313" key="3">
    <source>
        <dbReference type="Proteomes" id="UP000054018"/>
    </source>
</evidence>
<dbReference type="HOGENOM" id="CLU_980452_0_0_1"/>
<evidence type="ECO:0000313" key="2">
    <source>
        <dbReference type="EMBL" id="KIK18359.1"/>
    </source>
</evidence>
<dbReference type="Proteomes" id="UP000054018">
    <property type="component" value="Unassembled WGS sequence"/>
</dbReference>
<feature type="region of interest" description="Disordered" evidence="1">
    <location>
        <begin position="251"/>
        <end position="284"/>
    </location>
</feature>